<reference evidence="1 2" key="2">
    <citation type="journal article" date="2018" name="Plant J.">
        <title>The Physcomitrella patens chromosome-scale assembly reveals moss genome structure and evolution.</title>
        <authorList>
            <person name="Lang D."/>
            <person name="Ullrich K.K."/>
            <person name="Murat F."/>
            <person name="Fuchs J."/>
            <person name="Jenkins J."/>
            <person name="Haas F.B."/>
            <person name="Piednoel M."/>
            <person name="Gundlach H."/>
            <person name="Van Bel M."/>
            <person name="Meyberg R."/>
            <person name="Vives C."/>
            <person name="Morata J."/>
            <person name="Symeonidi A."/>
            <person name="Hiss M."/>
            <person name="Muchero W."/>
            <person name="Kamisugi Y."/>
            <person name="Saleh O."/>
            <person name="Blanc G."/>
            <person name="Decker E.L."/>
            <person name="van Gessel N."/>
            <person name="Grimwood J."/>
            <person name="Hayes R.D."/>
            <person name="Graham S.W."/>
            <person name="Gunter L.E."/>
            <person name="McDaniel S.F."/>
            <person name="Hoernstein S.N.W."/>
            <person name="Larsson A."/>
            <person name="Li F.W."/>
            <person name="Perroud P.F."/>
            <person name="Phillips J."/>
            <person name="Ranjan P."/>
            <person name="Rokshar D.S."/>
            <person name="Rothfels C.J."/>
            <person name="Schneider L."/>
            <person name="Shu S."/>
            <person name="Stevenson D.W."/>
            <person name="Thummler F."/>
            <person name="Tillich M."/>
            <person name="Villarreal Aguilar J.C."/>
            <person name="Widiez T."/>
            <person name="Wong G.K."/>
            <person name="Wymore A."/>
            <person name="Zhang Y."/>
            <person name="Zimmer A.D."/>
            <person name="Quatrano R.S."/>
            <person name="Mayer K.F.X."/>
            <person name="Goodstein D."/>
            <person name="Casacuberta J.M."/>
            <person name="Vandepoele K."/>
            <person name="Reski R."/>
            <person name="Cuming A.C."/>
            <person name="Tuskan G.A."/>
            <person name="Maumus F."/>
            <person name="Salse J."/>
            <person name="Schmutz J."/>
            <person name="Rensing S.A."/>
        </authorList>
    </citation>
    <scope>NUCLEOTIDE SEQUENCE [LARGE SCALE GENOMIC DNA]</scope>
    <source>
        <strain evidence="1 2">cv. Gransden 2004</strain>
    </source>
</reference>
<proteinExistence type="predicted"/>
<dbReference type="EMBL" id="ABEU02000006">
    <property type="status" value="NOT_ANNOTATED_CDS"/>
    <property type="molecule type" value="Genomic_DNA"/>
</dbReference>
<evidence type="ECO:0000313" key="1">
    <source>
        <dbReference type="EnsemblPlants" id="Pp3c6_27020V3.3"/>
    </source>
</evidence>
<sequence length="153" mass="17154">MSTPQMPPPASYLELKQSWIPNHVYLRQTTQILINRCSYQSPIPRYHNFQPRLPHPSRIQVNDVVFPTREHEVTYCSTIETEGISPVKAPKPSNEKRLLIGSSAPECGHTCGACSPCKIQIVSYECEEDFGSHAEACPLGYLCLCHGKSFPIP</sequence>
<dbReference type="AlphaFoldDB" id="A0A7I4E142"/>
<evidence type="ECO:0000313" key="2">
    <source>
        <dbReference type="Proteomes" id="UP000006727"/>
    </source>
</evidence>
<dbReference type="Gramene" id="Pp3c6_27020V3.3">
    <property type="protein sequence ID" value="Pp3c6_27020V3.3"/>
    <property type="gene ID" value="Pp3c6_27020"/>
</dbReference>
<reference evidence="1" key="3">
    <citation type="submission" date="2020-12" db="UniProtKB">
        <authorList>
            <consortium name="EnsemblPlants"/>
        </authorList>
    </citation>
    <scope>IDENTIFICATION</scope>
</reference>
<name>A0A7I4E142_PHYPA</name>
<protein>
    <recommendedName>
        <fullName evidence="3">Epidermal patterning factor-like protein</fullName>
    </recommendedName>
</protein>
<dbReference type="RefSeq" id="XP_024378167.1">
    <property type="nucleotide sequence ID" value="XM_024522399.2"/>
</dbReference>
<dbReference type="GeneID" id="112283560"/>
<dbReference type="OrthoDB" id="771316at2759"/>
<dbReference type="EnsemblPlants" id="Pp3c6_27020V3.3">
    <property type="protein sequence ID" value="Pp3c6_27020V3.3"/>
    <property type="gene ID" value="Pp3c6_27020"/>
</dbReference>
<dbReference type="Proteomes" id="UP000006727">
    <property type="component" value="Chromosome 6"/>
</dbReference>
<reference evidence="1 2" key="1">
    <citation type="journal article" date="2008" name="Science">
        <title>The Physcomitrella genome reveals evolutionary insights into the conquest of land by plants.</title>
        <authorList>
            <person name="Rensing S."/>
            <person name="Lang D."/>
            <person name="Zimmer A."/>
            <person name="Terry A."/>
            <person name="Salamov A."/>
            <person name="Shapiro H."/>
            <person name="Nishiyama T."/>
            <person name="Perroud P.-F."/>
            <person name="Lindquist E."/>
            <person name="Kamisugi Y."/>
            <person name="Tanahashi T."/>
            <person name="Sakakibara K."/>
            <person name="Fujita T."/>
            <person name="Oishi K."/>
            <person name="Shin-I T."/>
            <person name="Kuroki Y."/>
            <person name="Toyoda A."/>
            <person name="Suzuki Y."/>
            <person name="Hashimoto A."/>
            <person name="Yamaguchi K."/>
            <person name="Sugano A."/>
            <person name="Kohara Y."/>
            <person name="Fujiyama A."/>
            <person name="Anterola A."/>
            <person name="Aoki S."/>
            <person name="Ashton N."/>
            <person name="Barbazuk W.B."/>
            <person name="Barker E."/>
            <person name="Bennetzen J."/>
            <person name="Bezanilla M."/>
            <person name="Blankenship R."/>
            <person name="Cho S.H."/>
            <person name="Dutcher S."/>
            <person name="Estelle M."/>
            <person name="Fawcett J.A."/>
            <person name="Gundlach H."/>
            <person name="Hanada K."/>
            <person name="Heyl A."/>
            <person name="Hicks K.A."/>
            <person name="Hugh J."/>
            <person name="Lohr M."/>
            <person name="Mayer K."/>
            <person name="Melkozernov A."/>
            <person name="Murata T."/>
            <person name="Nelson D."/>
            <person name="Pils B."/>
            <person name="Prigge M."/>
            <person name="Reiss B."/>
            <person name="Renner T."/>
            <person name="Rombauts S."/>
            <person name="Rushton P."/>
            <person name="Sanderfoot A."/>
            <person name="Schween G."/>
            <person name="Shiu S.-H."/>
            <person name="Stueber K."/>
            <person name="Theodoulou F.L."/>
            <person name="Tu H."/>
            <person name="Van de Peer Y."/>
            <person name="Verrier P.J."/>
            <person name="Waters E."/>
            <person name="Wood A."/>
            <person name="Yang L."/>
            <person name="Cove D."/>
            <person name="Cuming A."/>
            <person name="Hasebe M."/>
            <person name="Lucas S."/>
            <person name="Mishler D.B."/>
            <person name="Reski R."/>
            <person name="Grigoriev I."/>
            <person name="Quatrano R.S."/>
            <person name="Boore J.L."/>
        </authorList>
    </citation>
    <scope>NUCLEOTIDE SEQUENCE [LARGE SCALE GENOMIC DNA]</scope>
    <source>
        <strain evidence="1 2">cv. Gransden 2004</strain>
    </source>
</reference>
<keyword evidence="2" id="KW-1185">Reference proteome</keyword>
<accession>A0A7I4E142</accession>
<evidence type="ECO:0008006" key="3">
    <source>
        <dbReference type="Google" id="ProtNLM"/>
    </source>
</evidence>
<dbReference type="Pfam" id="PF17181">
    <property type="entry name" value="EPF"/>
    <property type="match status" value="1"/>
</dbReference>
<organism evidence="1 2">
    <name type="scientific">Physcomitrium patens</name>
    <name type="common">Spreading-leaved earth moss</name>
    <name type="synonym">Physcomitrella patens</name>
    <dbReference type="NCBI Taxonomy" id="3218"/>
    <lineage>
        <taxon>Eukaryota</taxon>
        <taxon>Viridiplantae</taxon>
        <taxon>Streptophyta</taxon>
        <taxon>Embryophyta</taxon>
        <taxon>Bryophyta</taxon>
        <taxon>Bryophytina</taxon>
        <taxon>Bryopsida</taxon>
        <taxon>Funariidae</taxon>
        <taxon>Funariales</taxon>
        <taxon>Funariaceae</taxon>
        <taxon>Physcomitrium</taxon>
    </lineage>
</organism>
<dbReference type="KEGG" id="ppp:112283560"/>
<dbReference type="InParanoid" id="A0A7I4E142"/>
<gene>
    <name evidence="1" type="primary">LOC112283560</name>
</gene>